<accession>A0A4P9UQB9</accession>
<dbReference type="STRING" id="675511.GCA_000341735_04324"/>
<dbReference type="Gene3D" id="3.20.20.140">
    <property type="entry name" value="Metal-dependent hydrolases"/>
    <property type="match status" value="1"/>
</dbReference>
<sequence length="357" mass="40647">MPSLIIFPLFLYFFLAPTTGHAQSERHYCYSDAHIHFVNFFQRSEGIQALLTAMDQACIDHVMLTGLPVTKKWDENEPKEPRYVFGDDAPTYWYSASDVIVAEAVKDLPPAHRQRIHPFISAFNPNDMNAVDHIERMIRLYPGLWEGIGEVMTRHDDLTALNLGNPVRADSGGLPRIYELAARLDMPVMIHSNVTSQREHEPLYVEEMTRALSAYPDTKFIWAHAGVSMAINRRMKLDFIVGLLDRLLNKHVHLYIDLSWSLLNHYLLDENGKPDSEWLELIEKYPDRFMLGSDAVGRFGNIGKALHAYNPFLDALNEATAHRVARDNFLALLPKQAVTLPYTGDKTKTLVDDGDDS</sequence>
<dbReference type="InterPro" id="IPR006680">
    <property type="entry name" value="Amidohydro-rel"/>
</dbReference>
<dbReference type="InterPro" id="IPR032466">
    <property type="entry name" value="Metal_Hydrolase"/>
</dbReference>
<dbReference type="SUPFAM" id="SSF51556">
    <property type="entry name" value="Metallo-dependent hydrolases"/>
    <property type="match status" value="1"/>
</dbReference>
<dbReference type="KEGG" id="mbur:EQU24_15660"/>
<name>A0A4P9UQB9_METBY</name>
<organism evidence="3 4">
    <name type="scientific">Methylotuvimicrobium buryatense</name>
    <name type="common">Methylomicrobium buryatense</name>
    <dbReference type="NCBI Taxonomy" id="95641"/>
    <lineage>
        <taxon>Bacteria</taxon>
        <taxon>Pseudomonadati</taxon>
        <taxon>Pseudomonadota</taxon>
        <taxon>Gammaproteobacteria</taxon>
        <taxon>Methylococcales</taxon>
        <taxon>Methylococcaceae</taxon>
        <taxon>Methylotuvimicrobium</taxon>
    </lineage>
</organism>
<dbReference type="EMBL" id="CP035467">
    <property type="protein sequence ID" value="QCW83517.1"/>
    <property type="molecule type" value="Genomic_DNA"/>
</dbReference>
<dbReference type="AlphaFoldDB" id="A0A4P9UQB9"/>
<protein>
    <submittedName>
        <fullName evidence="3">Amidohydrolase</fullName>
    </submittedName>
</protein>
<keyword evidence="1" id="KW-0732">Signal</keyword>
<evidence type="ECO:0000313" key="3">
    <source>
        <dbReference type="EMBL" id="QCW83517.1"/>
    </source>
</evidence>
<feature type="chain" id="PRO_5020834742" evidence="1">
    <location>
        <begin position="23"/>
        <end position="357"/>
    </location>
</feature>
<dbReference type="Proteomes" id="UP000305881">
    <property type="component" value="Chromosome"/>
</dbReference>
<gene>
    <name evidence="3" type="ORF">EQU24_15660</name>
</gene>
<evidence type="ECO:0000313" key="4">
    <source>
        <dbReference type="Proteomes" id="UP000305881"/>
    </source>
</evidence>
<feature type="domain" description="Amidohydrolase-related" evidence="2">
    <location>
        <begin position="169"/>
        <end position="329"/>
    </location>
</feature>
<dbReference type="GO" id="GO:0016787">
    <property type="term" value="F:hydrolase activity"/>
    <property type="evidence" value="ECO:0007669"/>
    <property type="project" value="UniProtKB-KW"/>
</dbReference>
<dbReference type="RefSeq" id="WP_051056292.1">
    <property type="nucleotide sequence ID" value="NZ_CP035467.1"/>
</dbReference>
<evidence type="ECO:0000256" key="1">
    <source>
        <dbReference type="SAM" id="SignalP"/>
    </source>
</evidence>
<evidence type="ECO:0000259" key="2">
    <source>
        <dbReference type="Pfam" id="PF04909"/>
    </source>
</evidence>
<dbReference type="OrthoDB" id="3982782at2"/>
<keyword evidence="4" id="KW-1185">Reference proteome</keyword>
<dbReference type="Pfam" id="PF04909">
    <property type="entry name" value="Amidohydro_2"/>
    <property type="match status" value="1"/>
</dbReference>
<feature type="signal peptide" evidence="1">
    <location>
        <begin position="1"/>
        <end position="22"/>
    </location>
</feature>
<proteinExistence type="predicted"/>
<reference evidence="4" key="1">
    <citation type="journal article" date="2019" name="J. Bacteriol.">
        <title>A Mutagenic Screen Identifies a TonB-Dependent Receptor Required for the Lanthanide Metal Switch in the Type I Methanotroph 'Methylotuvimicrobium buryatense' 5GB1C.</title>
        <authorList>
            <person name="Groom J.D."/>
            <person name="Ford S.M."/>
            <person name="Pesesky M.W."/>
            <person name="Lidstrom M.E."/>
        </authorList>
    </citation>
    <scope>NUCLEOTIDE SEQUENCE [LARGE SCALE GENOMIC DNA]</scope>
    <source>
        <strain evidence="4">5GB1C</strain>
    </source>
</reference>